<dbReference type="PANTHER" id="PTHR16566:SF0">
    <property type="entry name" value="APOLIPOPROTEIN C-II"/>
    <property type="match status" value="1"/>
</dbReference>
<evidence type="ECO:0000313" key="15">
    <source>
        <dbReference type="Ensembl" id="ENSGMOP00000050649.1"/>
    </source>
</evidence>
<comment type="similarity">
    <text evidence="2 14">Belongs to the apolipoprotein C2 family.</text>
</comment>
<evidence type="ECO:0000256" key="9">
    <source>
        <dbReference type="ARBA" id="ARBA00022963"/>
    </source>
</evidence>
<dbReference type="GeneTree" id="ENSGT00940000172196"/>
<dbReference type="GO" id="GO:0016004">
    <property type="term" value="F:phospholipase activator activity"/>
    <property type="evidence" value="ECO:0007669"/>
    <property type="project" value="TreeGrafter"/>
</dbReference>
<reference evidence="15" key="2">
    <citation type="submission" date="2025-09" db="UniProtKB">
        <authorList>
            <consortium name="Ensembl"/>
        </authorList>
    </citation>
    <scope>IDENTIFICATION</scope>
</reference>
<keyword evidence="16" id="KW-1185">Reference proteome</keyword>
<name>A0A8C5FNW4_GADMO</name>
<accession>A0A8C5FNW4</accession>
<keyword evidence="11 14" id="KW-0443">Lipid metabolism</keyword>
<evidence type="ECO:0000256" key="1">
    <source>
        <dbReference type="ARBA" id="ARBA00004613"/>
    </source>
</evidence>
<evidence type="ECO:0000256" key="11">
    <source>
        <dbReference type="ARBA" id="ARBA00023098"/>
    </source>
</evidence>
<protein>
    <recommendedName>
        <fullName evidence="3 14">Apolipoprotein C-II</fullName>
        <shortName evidence="14">Apo-CII</shortName>
        <shortName evidence="14">ApoC-II</shortName>
    </recommendedName>
    <alternativeName>
        <fullName evidence="13 14">Apolipoprotein C2</fullName>
    </alternativeName>
</protein>
<dbReference type="InterPro" id="IPR008019">
    <property type="entry name" value="Apo-CII"/>
</dbReference>
<sequence>IYSSQLRPHQLPGITQTQTHLEERGAESFRMPRQAVEEEAGSLTKITDTIKSYYDGSVNTASGYIDNIRGMKLEEKVKNIYEDTTLVVSTYLGIMQDQMYFILYPQQ</sequence>
<dbReference type="GO" id="GO:0016042">
    <property type="term" value="P:lipid catabolic process"/>
    <property type="evidence" value="ECO:0007669"/>
    <property type="project" value="UniProtKB-UniRule"/>
</dbReference>
<evidence type="ECO:0000256" key="3">
    <source>
        <dbReference type="ARBA" id="ARBA00013947"/>
    </source>
</evidence>
<keyword evidence="10 14" id="KW-0445">Lipid transport</keyword>
<dbReference type="PANTHER" id="PTHR16566">
    <property type="entry name" value="APOLIPOPROTEIN C-II"/>
    <property type="match status" value="1"/>
</dbReference>
<dbReference type="GO" id="GO:0060697">
    <property type="term" value="P:positive regulation of phospholipid catabolic process"/>
    <property type="evidence" value="ECO:0007669"/>
    <property type="project" value="TreeGrafter"/>
</dbReference>
<evidence type="ECO:0000256" key="2">
    <source>
        <dbReference type="ARBA" id="ARBA00007221"/>
    </source>
</evidence>
<organism evidence="15 16">
    <name type="scientific">Gadus morhua</name>
    <name type="common">Atlantic cod</name>
    <dbReference type="NCBI Taxonomy" id="8049"/>
    <lineage>
        <taxon>Eukaryota</taxon>
        <taxon>Metazoa</taxon>
        <taxon>Chordata</taxon>
        <taxon>Craniata</taxon>
        <taxon>Vertebrata</taxon>
        <taxon>Euteleostomi</taxon>
        <taxon>Actinopterygii</taxon>
        <taxon>Neopterygii</taxon>
        <taxon>Teleostei</taxon>
        <taxon>Neoteleostei</taxon>
        <taxon>Acanthomorphata</taxon>
        <taxon>Zeiogadaria</taxon>
        <taxon>Gadariae</taxon>
        <taxon>Gadiformes</taxon>
        <taxon>Gadoidei</taxon>
        <taxon>Gadidae</taxon>
        <taxon>Gadus</taxon>
    </lineage>
</organism>
<keyword evidence="7 14" id="KW-0427">LDL</keyword>
<keyword evidence="5 14" id="KW-0162">Chylomicron</keyword>
<dbReference type="GO" id="GO:0034361">
    <property type="term" value="C:very-low-density lipoprotein particle"/>
    <property type="evidence" value="ECO:0007669"/>
    <property type="project" value="UniProtKB-UniRule"/>
</dbReference>
<dbReference type="Pfam" id="PF05355">
    <property type="entry name" value="Apo-CII"/>
    <property type="match status" value="1"/>
</dbReference>
<keyword evidence="6 14" id="KW-0964">Secreted</keyword>
<keyword evidence="8 14" id="KW-0345">HDL</keyword>
<evidence type="ECO:0000256" key="6">
    <source>
        <dbReference type="ARBA" id="ARBA00022525"/>
    </source>
</evidence>
<evidence type="ECO:0000313" key="16">
    <source>
        <dbReference type="Proteomes" id="UP000694546"/>
    </source>
</evidence>
<dbReference type="GO" id="GO:0043274">
    <property type="term" value="F:phospholipase binding"/>
    <property type="evidence" value="ECO:0007669"/>
    <property type="project" value="TreeGrafter"/>
</dbReference>
<dbReference type="AlphaFoldDB" id="A0A8C5FNW4"/>
<reference evidence="15" key="1">
    <citation type="submission" date="2025-08" db="UniProtKB">
        <authorList>
            <consortium name="Ensembl"/>
        </authorList>
    </citation>
    <scope>IDENTIFICATION</scope>
</reference>
<dbReference type="GO" id="GO:0006869">
    <property type="term" value="P:lipid transport"/>
    <property type="evidence" value="ECO:0007669"/>
    <property type="project" value="UniProtKB-UniRule"/>
</dbReference>
<evidence type="ECO:0000256" key="13">
    <source>
        <dbReference type="ARBA" id="ARBA00031176"/>
    </source>
</evidence>
<comment type="subcellular location">
    <subcellularLocation>
        <location evidence="1 14">Secreted</location>
    </subcellularLocation>
</comment>
<evidence type="ECO:0000256" key="4">
    <source>
        <dbReference type="ARBA" id="ARBA00022448"/>
    </source>
</evidence>
<keyword evidence="4 14" id="KW-0813">Transport</keyword>
<dbReference type="GO" id="GO:0034364">
    <property type="term" value="C:high-density lipoprotein particle"/>
    <property type="evidence" value="ECO:0007669"/>
    <property type="project" value="UniProtKB-KW"/>
</dbReference>
<keyword evidence="14" id="KW-0732">Signal</keyword>
<keyword evidence="12 14" id="KW-0850">VLDL</keyword>
<dbReference type="Proteomes" id="UP000694546">
    <property type="component" value="Chromosome 11"/>
</dbReference>
<evidence type="ECO:0000256" key="7">
    <source>
        <dbReference type="ARBA" id="ARBA00022710"/>
    </source>
</evidence>
<evidence type="ECO:0000256" key="5">
    <source>
        <dbReference type="ARBA" id="ARBA00022513"/>
    </source>
</evidence>
<evidence type="ECO:0000256" key="12">
    <source>
        <dbReference type="ARBA" id="ARBA00023313"/>
    </source>
</evidence>
<dbReference type="Ensembl" id="ENSGMOT00000044721.1">
    <property type="protein sequence ID" value="ENSGMOP00000050649.1"/>
    <property type="gene ID" value="ENSGMOG00000022256.1"/>
</dbReference>
<keyword evidence="9 14" id="KW-0442">Lipid degradation</keyword>
<evidence type="ECO:0000256" key="10">
    <source>
        <dbReference type="ARBA" id="ARBA00023055"/>
    </source>
</evidence>
<gene>
    <name evidence="15" type="primary">LOC115553338</name>
</gene>
<proteinExistence type="inferred from homology"/>
<comment type="function">
    <text evidence="14">Component of chylomicrons, very low-density lipoproteins (VLDL), low-density lipoproteins (LDL), and high-density lipoproteins (HDL) in plasma. Plays an important role in lipoprotein metabolism as an activator of lipoprotein lipase.</text>
</comment>
<dbReference type="GO" id="GO:0042627">
    <property type="term" value="C:chylomicron"/>
    <property type="evidence" value="ECO:0007669"/>
    <property type="project" value="UniProtKB-UniRule"/>
</dbReference>
<dbReference type="Gene3D" id="1.10.1440.10">
    <property type="entry name" value="Apolipoprotein C-II"/>
    <property type="match status" value="1"/>
</dbReference>
<evidence type="ECO:0000256" key="8">
    <source>
        <dbReference type="ARBA" id="ARBA00022850"/>
    </source>
</evidence>
<dbReference type="GO" id="GO:0034362">
    <property type="term" value="C:low-density lipoprotein particle"/>
    <property type="evidence" value="ECO:0007669"/>
    <property type="project" value="UniProtKB-UniRule"/>
</dbReference>
<evidence type="ECO:0000256" key="14">
    <source>
        <dbReference type="RuleBase" id="RU368054"/>
    </source>
</evidence>
<dbReference type="InterPro" id="IPR023121">
    <property type="entry name" value="ApoC-II_dom_sf"/>
</dbReference>